<dbReference type="GO" id="GO:0006635">
    <property type="term" value="P:fatty acid beta-oxidation"/>
    <property type="evidence" value="ECO:0007669"/>
    <property type="project" value="UniProtKB-UniPathway"/>
</dbReference>
<keyword evidence="9" id="KW-0443">Lipid metabolism</keyword>
<evidence type="ECO:0000256" key="1">
    <source>
        <dbReference type="ARBA" id="ARBA00005005"/>
    </source>
</evidence>
<keyword evidence="10" id="KW-0456">Lyase</keyword>
<keyword evidence="11" id="KW-0511">Multifunctional enzyme</keyword>
<proteinExistence type="inferred from homology"/>
<dbReference type="FunFam" id="3.40.50.720:FF:000009">
    <property type="entry name" value="Fatty oxidation complex, alpha subunit"/>
    <property type="match status" value="1"/>
</dbReference>
<comment type="caution">
    <text evidence="15">The sequence shown here is derived from an EMBL/GenBank/DDBJ whole genome shotgun (WGS) entry which is preliminary data.</text>
</comment>
<dbReference type="GO" id="GO:0070403">
    <property type="term" value="F:NAD+ binding"/>
    <property type="evidence" value="ECO:0007669"/>
    <property type="project" value="InterPro"/>
</dbReference>
<keyword evidence="8" id="KW-0520">NAD</keyword>
<keyword evidence="7" id="KW-0560">Oxidoreductase</keyword>
<protein>
    <recommendedName>
        <fullName evidence="4">enoyl-CoA hydratase</fullName>
        <ecNumber evidence="4">4.2.1.17</ecNumber>
    </recommendedName>
</protein>
<evidence type="ECO:0000256" key="5">
    <source>
        <dbReference type="ARBA" id="ARBA00022832"/>
    </source>
</evidence>
<feature type="domain" description="3-hydroxyacyl-CoA dehydrogenase C-terminal" evidence="13">
    <location>
        <begin position="502"/>
        <end position="595"/>
    </location>
</feature>
<evidence type="ECO:0000256" key="11">
    <source>
        <dbReference type="ARBA" id="ARBA00023268"/>
    </source>
</evidence>
<dbReference type="Pfam" id="PF02737">
    <property type="entry name" value="3HCDH_N"/>
    <property type="match status" value="1"/>
</dbReference>
<reference evidence="15 16" key="1">
    <citation type="submission" date="2019-02" db="EMBL/GenBank/DDBJ databases">
        <title>Deep-cultivation of Planctomycetes and their phenomic and genomic characterization uncovers novel biology.</title>
        <authorList>
            <person name="Wiegand S."/>
            <person name="Jogler M."/>
            <person name="Boedeker C."/>
            <person name="Pinto D."/>
            <person name="Vollmers J."/>
            <person name="Rivas-Marin E."/>
            <person name="Kohn T."/>
            <person name="Peeters S.H."/>
            <person name="Heuer A."/>
            <person name="Rast P."/>
            <person name="Oberbeckmann S."/>
            <person name="Bunk B."/>
            <person name="Jeske O."/>
            <person name="Meyerdierks A."/>
            <person name="Storesund J.E."/>
            <person name="Kallscheuer N."/>
            <person name="Luecker S."/>
            <person name="Lage O.M."/>
            <person name="Pohl T."/>
            <person name="Merkel B.J."/>
            <person name="Hornburger P."/>
            <person name="Mueller R.-W."/>
            <person name="Bruemmer F."/>
            <person name="Labrenz M."/>
            <person name="Spormann A.M."/>
            <person name="Op Den Camp H."/>
            <person name="Overmann J."/>
            <person name="Amann R."/>
            <person name="Jetten M.S.M."/>
            <person name="Mascher T."/>
            <person name="Medema M.H."/>
            <person name="Devos D.P."/>
            <person name="Kaster A.-K."/>
            <person name="Ovreas L."/>
            <person name="Rohde M."/>
            <person name="Galperin M.Y."/>
            <person name="Jogler C."/>
        </authorList>
    </citation>
    <scope>NUCLEOTIDE SEQUENCE [LARGE SCALE GENOMIC DNA]</scope>
    <source>
        <strain evidence="15 16">Poly59</strain>
    </source>
</reference>
<dbReference type="FunFam" id="3.90.226.10:FF:000011">
    <property type="entry name" value="Fatty acid oxidation complex subunit alpha"/>
    <property type="match status" value="1"/>
</dbReference>
<dbReference type="SUPFAM" id="SSF51735">
    <property type="entry name" value="NAD(P)-binding Rossmann-fold domains"/>
    <property type="match status" value="1"/>
</dbReference>
<evidence type="ECO:0000313" key="15">
    <source>
        <dbReference type="EMBL" id="TWU55300.1"/>
    </source>
</evidence>
<dbReference type="Gene3D" id="1.10.1040.50">
    <property type="match status" value="1"/>
</dbReference>
<dbReference type="GO" id="GO:0016509">
    <property type="term" value="F:long-chain (3S)-3-hydroxyacyl-CoA dehydrogenase (NAD+) activity"/>
    <property type="evidence" value="ECO:0007669"/>
    <property type="project" value="TreeGrafter"/>
</dbReference>
<evidence type="ECO:0000256" key="7">
    <source>
        <dbReference type="ARBA" id="ARBA00023002"/>
    </source>
</evidence>
<dbReference type="EC" id="4.2.1.17" evidence="4"/>
<evidence type="ECO:0000259" key="14">
    <source>
        <dbReference type="Pfam" id="PF02737"/>
    </source>
</evidence>
<dbReference type="AlphaFoldDB" id="A0A5C6F446"/>
<comment type="similarity">
    <text evidence="2">In the central section; belongs to the 3-hydroxyacyl-CoA dehydrogenase family.</text>
</comment>
<dbReference type="GO" id="GO:0004300">
    <property type="term" value="F:enoyl-CoA hydratase activity"/>
    <property type="evidence" value="ECO:0007669"/>
    <property type="project" value="UniProtKB-EC"/>
</dbReference>
<evidence type="ECO:0000256" key="9">
    <source>
        <dbReference type="ARBA" id="ARBA00023098"/>
    </source>
</evidence>
<dbReference type="Proteomes" id="UP000317977">
    <property type="component" value="Unassembled WGS sequence"/>
</dbReference>
<keyword evidence="6" id="KW-0442">Lipid degradation</keyword>
<dbReference type="Gene3D" id="3.40.50.720">
    <property type="entry name" value="NAD(P)-binding Rossmann-like Domain"/>
    <property type="match status" value="1"/>
</dbReference>
<dbReference type="PANTHER" id="PTHR43612:SF3">
    <property type="entry name" value="TRIFUNCTIONAL ENZYME SUBUNIT ALPHA, MITOCHONDRIAL"/>
    <property type="match status" value="1"/>
</dbReference>
<evidence type="ECO:0000256" key="12">
    <source>
        <dbReference type="ARBA" id="ARBA00049556"/>
    </source>
</evidence>
<evidence type="ECO:0000259" key="13">
    <source>
        <dbReference type="Pfam" id="PF00725"/>
    </source>
</evidence>
<dbReference type="RefSeq" id="WP_146533514.1">
    <property type="nucleotide sequence ID" value="NZ_SJPX01000002.1"/>
</dbReference>
<evidence type="ECO:0000256" key="10">
    <source>
        <dbReference type="ARBA" id="ARBA00023239"/>
    </source>
</evidence>
<dbReference type="Pfam" id="PF00378">
    <property type="entry name" value="ECH_1"/>
    <property type="match status" value="1"/>
</dbReference>
<accession>A0A5C6F446</accession>
<evidence type="ECO:0000313" key="16">
    <source>
        <dbReference type="Proteomes" id="UP000317977"/>
    </source>
</evidence>
<dbReference type="InterPro" id="IPR036291">
    <property type="entry name" value="NAD(P)-bd_dom_sf"/>
</dbReference>
<comment type="similarity">
    <text evidence="3">In the N-terminal section; belongs to the enoyl-CoA hydratase/isomerase family.</text>
</comment>
<dbReference type="EMBL" id="SJPX01000002">
    <property type="protein sequence ID" value="TWU55300.1"/>
    <property type="molecule type" value="Genomic_DNA"/>
</dbReference>
<evidence type="ECO:0000256" key="2">
    <source>
        <dbReference type="ARBA" id="ARBA00007005"/>
    </source>
</evidence>
<evidence type="ECO:0000256" key="8">
    <source>
        <dbReference type="ARBA" id="ARBA00023027"/>
    </source>
</evidence>
<dbReference type="InterPro" id="IPR050136">
    <property type="entry name" value="FA_oxidation_alpha_subunit"/>
</dbReference>
<dbReference type="InterPro" id="IPR006108">
    <property type="entry name" value="3HC_DH_C"/>
</dbReference>
<evidence type="ECO:0000256" key="6">
    <source>
        <dbReference type="ARBA" id="ARBA00022963"/>
    </source>
</evidence>
<dbReference type="UniPathway" id="UPA00659"/>
<dbReference type="Gene3D" id="3.90.226.10">
    <property type="entry name" value="2-enoyl-CoA Hydratase, Chain A, domain 1"/>
    <property type="match status" value="1"/>
</dbReference>
<comment type="catalytic activity">
    <reaction evidence="12">
        <text>a (3S)-3-hydroxyacyl-CoA + NAD(+) = a 3-oxoacyl-CoA + NADH + H(+)</text>
        <dbReference type="Rhea" id="RHEA:22432"/>
        <dbReference type="ChEBI" id="CHEBI:15378"/>
        <dbReference type="ChEBI" id="CHEBI:57318"/>
        <dbReference type="ChEBI" id="CHEBI:57540"/>
        <dbReference type="ChEBI" id="CHEBI:57945"/>
        <dbReference type="ChEBI" id="CHEBI:90726"/>
        <dbReference type="EC" id="1.1.1.35"/>
    </reaction>
</comment>
<dbReference type="PANTHER" id="PTHR43612">
    <property type="entry name" value="TRIFUNCTIONAL ENZYME SUBUNIT ALPHA"/>
    <property type="match status" value="1"/>
</dbReference>
<dbReference type="Pfam" id="PF00725">
    <property type="entry name" value="3HCDH"/>
    <property type="match status" value="2"/>
</dbReference>
<feature type="domain" description="3-hydroxyacyl-CoA dehydrogenase NAD binding" evidence="14">
    <location>
        <begin position="321"/>
        <end position="499"/>
    </location>
</feature>
<dbReference type="InterPro" id="IPR001753">
    <property type="entry name" value="Enoyl-CoA_hydra/iso"/>
</dbReference>
<sequence>MITKPYRNFSVSTDYHGVVTVSIDVPDRPMNVLTAEVMSEFVTIVGDLERAIGVTAVVFRSEKESGFLAGADVAVIAGIKSPQEASELIQAGQRLFNRIESLPIPTIVAIHGPCLGGGLEWSLACDYRIARDNTSTKIGLPEIQLGLIPGWGGTQRLPRRIGLSRALPLILTGKHLNASAAIKVGLVDRAISPDHWDHGVAQFVDDVVAGRVTAGHSAPLWRRLLDGTRIGRALTVRMSKRAIRTKSKHYPALESAIGAASVACKPNYDGYGLEESEFLSLLFTPTCRNLLGLYFARERARKPSTWSRSAGTALHHEPIRKVGIVGAGAMGAGIGQLAATRGYDVMIKEIDDKSCRAGSARINTLIHDLATRKRWGSFERDLLRAKIQISTELSSLEDCDLVIEAVVERADAKANVFAQLDSVAKPTAILASNTSSLSITAMGDATHRSHHVAGLHFFNPVHRMELVEVIRGRDTDDETMARLVQFVKAMGKTPVVTTDTPGFLVNRVLFPYLGEAITMVGERHDTAEIDREIRRFGMPMGPLELLDQVGIDVAADVAESLRGVIENADPAINQLKRMVQHGMLGRKSGEGFYRYVDEKRQGATMMKNKSTENQSNSSVGMINDGLTPITRRLIYPMLIEAVRCHQQHVVSEAWAIDLAMVLGTGFAPHRGGPMKMIETIGLETVAENTRRLARIHGSRFSAACFEEAAIDQPGQTGDQPSIGMQPQI</sequence>
<dbReference type="CDD" id="cd06558">
    <property type="entry name" value="crotonase-like"/>
    <property type="match status" value="1"/>
</dbReference>
<evidence type="ECO:0000256" key="3">
    <source>
        <dbReference type="ARBA" id="ARBA00008750"/>
    </source>
</evidence>
<dbReference type="InterPro" id="IPR008927">
    <property type="entry name" value="6-PGluconate_DH-like_C_sf"/>
</dbReference>
<dbReference type="SUPFAM" id="SSF48179">
    <property type="entry name" value="6-phosphogluconate dehydrogenase C-terminal domain-like"/>
    <property type="match status" value="2"/>
</dbReference>
<organism evidence="15 16">
    <name type="scientific">Rubripirellula reticaptiva</name>
    <dbReference type="NCBI Taxonomy" id="2528013"/>
    <lineage>
        <taxon>Bacteria</taxon>
        <taxon>Pseudomonadati</taxon>
        <taxon>Planctomycetota</taxon>
        <taxon>Planctomycetia</taxon>
        <taxon>Pirellulales</taxon>
        <taxon>Pirellulaceae</taxon>
        <taxon>Rubripirellula</taxon>
    </lineage>
</organism>
<dbReference type="InterPro" id="IPR029045">
    <property type="entry name" value="ClpP/crotonase-like_dom_sf"/>
</dbReference>
<evidence type="ECO:0000256" key="4">
    <source>
        <dbReference type="ARBA" id="ARBA00012076"/>
    </source>
</evidence>
<feature type="domain" description="3-hydroxyacyl-CoA dehydrogenase C-terminal" evidence="13">
    <location>
        <begin position="629"/>
        <end position="699"/>
    </location>
</feature>
<name>A0A5C6F446_9BACT</name>
<gene>
    <name evidence="15" type="primary">fadJ</name>
    <name evidence="15" type="ORF">Poly59_15970</name>
</gene>
<comment type="pathway">
    <text evidence="1">Lipid metabolism; fatty acid beta-oxidation.</text>
</comment>
<keyword evidence="5" id="KW-0276">Fatty acid metabolism</keyword>
<dbReference type="OrthoDB" id="9771883at2"/>
<dbReference type="InterPro" id="IPR006176">
    <property type="entry name" value="3-OHacyl-CoA_DH_NAD-bd"/>
</dbReference>
<dbReference type="SUPFAM" id="SSF52096">
    <property type="entry name" value="ClpP/crotonase"/>
    <property type="match status" value="1"/>
</dbReference>
<keyword evidence="16" id="KW-1185">Reference proteome</keyword>